<dbReference type="Proteomes" id="UP001198242">
    <property type="component" value="Unassembled WGS sequence"/>
</dbReference>
<name>A0AAE3DXD3_9FIRM</name>
<dbReference type="InterPro" id="IPR007169">
    <property type="entry name" value="RemA-like"/>
</dbReference>
<dbReference type="NCBIfam" id="NF046065">
    <property type="entry name" value="MtxRegRemB"/>
    <property type="match status" value="1"/>
</dbReference>
<comment type="caution">
    <text evidence="1">The sequence shown here is derived from an EMBL/GenBank/DDBJ whole genome shotgun (WGS) entry which is preliminary data.</text>
</comment>
<sequence length="81" mass="9076">MYLRVEENIVVNTKDIIGIFDMDNTTVSRLGRNFLAESQKNGLIINSTDDLPKSFVVVKEKDETKVFISSVSSKVLAKRGL</sequence>
<keyword evidence="2" id="KW-1185">Reference proteome</keyword>
<organism evidence="1 2">
    <name type="scientific">Hominilimicola fabiformis</name>
    <dbReference type="NCBI Taxonomy" id="2885356"/>
    <lineage>
        <taxon>Bacteria</taxon>
        <taxon>Bacillati</taxon>
        <taxon>Bacillota</taxon>
        <taxon>Clostridia</taxon>
        <taxon>Eubacteriales</taxon>
        <taxon>Oscillospiraceae</taxon>
        <taxon>Hominilimicola</taxon>
    </lineage>
</organism>
<protein>
    <submittedName>
        <fullName evidence="1">DUF370 domain-containing protein</fullName>
    </submittedName>
</protein>
<gene>
    <name evidence="1" type="ORF">LKE05_03195</name>
</gene>
<dbReference type="Pfam" id="PF04025">
    <property type="entry name" value="RemA-like"/>
    <property type="match status" value="1"/>
</dbReference>
<evidence type="ECO:0000313" key="2">
    <source>
        <dbReference type="Proteomes" id="UP001198242"/>
    </source>
</evidence>
<dbReference type="RefSeq" id="WP_022231006.1">
    <property type="nucleotide sequence ID" value="NZ_JAJEQM010000003.1"/>
</dbReference>
<evidence type="ECO:0000313" key="1">
    <source>
        <dbReference type="EMBL" id="MCC2209802.1"/>
    </source>
</evidence>
<accession>A0AAE3DXD3</accession>
<dbReference type="AlphaFoldDB" id="A0AAE3DXD3"/>
<reference evidence="1 2" key="1">
    <citation type="submission" date="2021-10" db="EMBL/GenBank/DDBJ databases">
        <title>Anaerobic single-cell dispensing facilitates the cultivation of human gut bacteria.</title>
        <authorList>
            <person name="Afrizal A."/>
        </authorList>
    </citation>
    <scope>NUCLEOTIDE SEQUENCE [LARGE SCALE GENOMIC DNA]</scope>
    <source>
        <strain evidence="1 2">CLA-AA-H232</strain>
    </source>
</reference>
<proteinExistence type="predicted"/>
<dbReference type="EMBL" id="JAJEQM010000003">
    <property type="protein sequence ID" value="MCC2209802.1"/>
    <property type="molecule type" value="Genomic_DNA"/>
</dbReference>